<evidence type="ECO:0000256" key="2">
    <source>
        <dbReference type="ARBA" id="ARBA00008540"/>
    </source>
</evidence>
<evidence type="ECO:0000256" key="9">
    <source>
        <dbReference type="RuleBase" id="RU362122"/>
    </source>
</evidence>
<dbReference type="InterPro" id="IPR004685">
    <property type="entry name" value="Brnchd-chn_aa_trnsp_Livcs"/>
</dbReference>
<dbReference type="Pfam" id="PF05525">
    <property type="entry name" value="Branch_AA_trans"/>
    <property type="match status" value="1"/>
</dbReference>
<protein>
    <recommendedName>
        <fullName evidence="9">Branched-chain amino acid transport system carrier protein</fullName>
    </recommendedName>
</protein>
<evidence type="ECO:0000313" key="11">
    <source>
        <dbReference type="Proteomes" id="UP000009875"/>
    </source>
</evidence>
<dbReference type="GO" id="GO:0005886">
    <property type="term" value="C:plasma membrane"/>
    <property type="evidence" value="ECO:0007669"/>
    <property type="project" value="UniProtKB-SubCell"/>
</dbReference>
<comment type="function">
    <text evidence="9">Component of the transport system for branched-chain amino acids.</text>
</comment>
<dbReference type="PANTHER" id="PTHR30588:SF7">
    <property type="entry name" value="BRANCHED-CHAIN AMINO ACID CARRIER PROTEIN SAOUHSC_01411-RELATED"/>
    <property type="match status" value="1"/>
</dbReference>
<feature type="transmembrane region" description="Helical" evidence="9">
    <location>
        <begin position="315"/>
        <end position="332"/>
    </location>
</feature>
<evidence type="ECO:0000256" key="3">
    <source>
        <dbReference type="ARBA" id="ARBA00022448"/>
    </source>
</evidence>
<dbReference type="HOGENOM" id="CLU_036807_0_1_9"/>
<feature type="transmembrane region" description="Helical" evidence="9">
    <location>
        <begin position="277"/>
        <end position="303"/>
    </location>
</feature>
<feature type="transmembrane region" description="Helical" evidence="9">
    <location>
        <begin position="230"/>
        <end position="249"/>
    </location>
</feature>
<evidence type="ECO:0000256" key="8">
    <source>
        <dbReference type="ARBA" id="ARBA00023136"/>
    </source>
</evidence>
<comment type="caution">
    <text evidence="10">The sequence shown here is derived from an EMBL/GenBank/DDBJ whole genome shotgun (WGS) entry which is preliminary data.</text>
</comment>
<feature type="transmembrane region" description="Helical" evidence="9">
    <location>
        <begin position="372"/>
        <end position="391"/>
    </location>
</feature>
<keyword evidence="8 9" id="KW-0472">Membrane</keyword>
<keyword evidence="6 9" id="KW-0029">Amino-acid transport</keyword>
<dbReference type="AlphaFoldDB" id="K9EPV5"/>
<evidence type="ECO:0000313" key="10">
    <source>
        <dbReference type="EMBL" id="EKU92917.1"/>
    </source>
</evidence>
<feature type="transmembrane region" description="Helical" evidence="9">
    <location>
        <begin position="115"/>
        <end position="135"/>
    </location>
</feature>
<keyword evidence="11" id="KW-1185">Reference proteome</keyword>
<dbReference type="eggNOG" id="COG1114">
    <property type="taxonomic scope" value="Bacteria"/>
</dbReference>
<sequence length="442" mass="47397">MKWRQVITVGFMLFAMYFGAGNLIFPPVVGFNAGDFFWPAIIGFVLTGVGLPLIGTATGALSSGGYREALKKINPVFSVVLLVVIYLTIGPFFAVPRTATTAYELGVLPFLSENTGLALLITSIIFFAATLYLALNPDNLANNIGNYLTPILLATVTIVVVRVIFLATSYDGSSSINNFGDGGAFAYGFTEGYLTMDAIAAIAFAILVINAIKGMGISDNHEIFKGTVKASLIAALLLSLVYGSLAWIGNNVLISNELPLDQNLGAAMLQYLSSEALGSAGVILLGLVVLVACLTTSSGLISACAEYFNSLLPNISYNTFAVIFTLISFVLANQGLDTIIETSVPVLSLIYPVAMSSVFLLLVSNYLPLPKIAFHLPLVLVFISSLLGLLYRQKFVSWSWITSQPFFESELEWLPILVIGFLVGYLVGKLVNQPTVSFSQEH</sequence>
<dbReference type="GO" id="GO:0015818">
    <property type="term" value="P:isoleucine transport"/>
    <property type="evidence" value="ECO:0007669"/>
    <property type="project" value="TreeGrafter"/>
</dbReference>
<dbReference type="GO" id="GO:0005304">
    <property type="term" value="F:L-valine transmembrane transporter activity"/>
    <property type="evidence" value="ECO:0007669"/>
    <property type="project" value="TreeGrafter"/>
</dbReference>
<feature type="transmembrane region" description="Helical" evidence="9">
    <location>
        <begin position="73"/>
        <end position="95"/>
    </location>
</feature>
<dbReference type="EMBL" id="AGXA01000031">
    <property type="protein sequence ID" value="EKU92917.1"/>
    <property type="molecule type" value="Genomic_DNA"/>
</dbReference>
<dbReference type="Proteomes" id="UP000009875">
    <property type="component" value="Unassembled WGS sequence"/>
</dbReference>
<gene>
    <name evidence="10" type="ORF">HMPREF9698_01520</name>
</gene>
<keyword evidence="7 9" id="KW-1133">Transmembrane helix</keyword>
<feature type="transmembrane region" description="Helical" evidence="9">
    <location>
        <begin position="344"/>
        <end position="363"/>
    </location>
</feature>
<feature type="transmembrane region" description="Helical" evidence="9">
    <location>
        <begin position="185"/>
        <end position="209"/>
    </location>
</feature>
<organism evidence="10 11">
    <name type="scientific">Alloiococcus otitis ATCC 51267</name>
    <dbReference type="NCBI Taxonomy" id="883081"/>
    <lineage>
        <taxon>Bacteria</taxon>
        <taxon>Bacillati</taxon>
        <taxon>Bacillota</taxon>
        <taxon>Bacilli</taxon>
        <taxon>Lactobacillales</taxon>
        <taxon>Carnobacteriaceae</taxon>
        <taxon>Alloiococcus</taxon>
    </lineage>
</organism>
<dbReference type="GO" id="GO:0015190">
    <property type="term" value="F:L-leucine transmembrane transporter activity"/>
    <property type="evidence" value="ECO:0007669"/>
    <property type="project" value="TreeGrafter"/>
</dbReference>
<evidence type="ECO:0000256" key="1">
    <source>
        <dbReference type="ARBA" id="ARBA00004651"/>
    </source>
</evidence>
<dbReference type="OrthoDB" id="9783920at2"/>
<dbReference type="GO" id="GO:0015188">
    <property type="term" value="F:L-isoleucine transmembrane transporter activity"/>
    <property type="evidence" value="ECO:0007669"/>
    <property type="project" value="TreeGrafter"/>
</dbReference>
<evidence type="ECO:0000256" key="4">
    <source>
        <dbReference type="ARBA" id="ARBA00022475"/>
    </source>
</evidence>
<dbReference type="GO" id="GO:0015820">
    <property type="term" value="P:L-leucine transport"/>
    <property type="evidence" value="ECO:0007669"/>
    <property type="project" value="TreeGrafter"/>
</dbReference>
<proteinExistence type="inferred from homology"/>
<name>K9EPV5_9LACT</name>
<comment type="subcellular location">
    <subcellularLocation>
        <location evidence="1 9">Cell membrane</location>
        <topology evidence="1 9">Multi-pass membrane protein</topology>
    </subcellularLocation>
</comment>
<keyword evidence="3 9" id="KW-0813">Transport</keyword>
<feature type="transmembrane region" description="Helical" evidence="9">
    <location>
        <begin position="147"/>
        <end position="165"/>
    </location>
</feature>
<keyword evidence="5 9" id="KW-0812">Transmembrane</keyword>
<evidence type="ECO:0000256" key="6">
    <source>
        <dbReference type="ARBA" id="ARBA00022970"/>
    </source>
</evidence>
<keyword evidence="4" id="KW-1003">Cell membrane</keyword>
<reference evidence="10 11" key="1">
    <citation type="submission" date="2012-09" db="EMBL/GenBank/DDBJ databases">
        <title>The Genome Sequence of Alloiococcus otitis ATCC 51267.</title>
        <authorList>
            <consortium name="The Broad Institute Genome Sequencing Platform"/>
            <person name="Earl A."/>
            <person name="Ward D."/>
            <person name="Feldgarden M."/>
            <person name="Gevers D."/>
            <person name="Huys G."/>
            <person name="Walker B."/>
            <person name="Young S.K."/>
            <person name="Zeng Q."/>
            <person name="Gargeya S."/>
            <person name="Fitzgerald M."/>
            <person name="Haas B."/>
            <person name="Abouelleil A."/>
            <person name="Alvarado L."/>
            <person name="Arachchi H.M."/>
            <person name="Berlin A.M."/>
            <person name="Chapman S.B."/>
            <person name="Goldberg J."/>
            <person name="Griggs A."/>
            <person name="Gujja S."/>
            <person name="Hansen M."/>
            <person name="Howarth C."/>
            <person name="Imamovic A."/>
            <person name="Larimer J."/>
            <person name="McCowen C."/>
            <person name="Montmayeur A."/>
            <person name="Murphy C."/>
            <person name="Neiman D."/>
            <person name="Pearson M."/>
            <person name="Priest M."/>
            <person name="Roberts A."/>
            <person name="Saif S."/>
            <person name="Shea T."/>
            <person name="Sisk P."/>
            <person name="Sykes S."/>
            <person name="Wortman J."/>
            <person name="Nusbaum C."/>
            <person name="Birren B."/>
        </authorList>
    </citation>
    <scope>NUCLEOTIDE SEQUENCE [LARGE SCALE GENOMIC DNA]</scope>
    <source>
        <strain evidence="10 11">ATCC 51267</strain>
    </source>
</reference>
<evidence type="ECO:0000256" key="7">
    <source>
        <dbReference type="ARBA" id="ARBA00022989"/>
    </source>
</evidence>
<feature type="transmembrane region" description="Helical" evidence="9">
    <location>
        <begin position="7"/>
        <end position="25"/>
    </location>
</feature>
<dbReference type="PATRIC" id="fig|883081.3.peg.1525"/>
<dbReference type="NCBIfam" id="TIGR00796">
    <property type="entry name" value="livcs"/>
    <property type="match status" value="1"/>
</dbReference>
<feature type="transmembrane region" description="Helical" evidence="9">
    <location>
        <begin position="411"/>
        <end position="428"/>
    </location>
</feature>
<dbReference type="RefSeq" id="WP_003779044.1">
    <property type="nucleotide sequence ID" value="NZ_JH992962.1"/>
</dbReference>
<evidence type="ECO:0000256" key="5">
    <source>
        <dbReference type="ARBA" id="ARBA00022692"/>
    </source>
</evidence>
<accession>K9EPV5</accession>
<dbReference type="PANTHER" id="PTHR30588">
    <property type="entry name" value="BRANCHED-CHAIN AMINO ACID TRANSPORT SYSTEM 2 CARRIER PROTEIN"/>
    <property type="match status" value="1"/>
</dbReference>
<feature type="transmembrane region" description="Helical" evidence="9">
    <location>
        <begin position="37"/>
        <end position="61"/>
    </location>
</feature>
<comment type="similarity">
    <text evidence="2 9">Belongs to the branched chain amino acid transporter family.</text>
</comment>